<evidence type="ECO:0000313" key="2">
    <source>
        <dbReference type="EMBL" id="KNC70699.1"/>
    </source>
</evidence>
<dbReference type="EMBL" id="KQ250443">
    <property type="protein sequence ID" value="KNC70699.1"/>
    <property type="molecule type" value="Genomic_DNA"/>
</dbReference>
<accession>A0A0L0F263</accession>
<name>A0A0L0F263_9EUKA</name>
<dbReference type="InterPro" id="IPR009068">
    <property type="entry name" value="uS15_NS1_RNA-bd_sf"/>
</dbReference>
<evidence type="ECO:0000256" key="1">
    <source>
        <dbReference type="SAM" id="MobiDB-lite"/>
    </source>
</evidence>
<dbReference type="AlphaFoldDB" id="A0A0L0F263"/>
<sequence length="48" mass="5447">AKASPEDIKIEVAVLVDLKKDYEKETGEEYLAPGQEKKEKKKDAKQEV</sequence>
<organism evidence="2 3">
    <name type="scientific">Sphaeroforma arctica JP610</name>
    <dbReference type="NCBI Taxonomy" id="667725"/>
    <lineage>
        <taxon>Eukaryota</taxon>
        <taxon>Ichthyosporea</taxon>
        <taxon>Ichthyophonida</taxon>
        <taxon>Sphaeroforma</taxon>
    </lineage>
</organism>
<dbReference type="GeneID" id="25917276"/>
<reference evidence="2 3" key="1">
    <citation type="submission" date="2011-02" db="EMBL/GenBank/DDBJ databases">
        <title>The Genome Sequence of Sphaeroforma arctica JP610.</title>
        <authorList>
            <consortium name="The Broad Institute Genome Sequencing Platform"/>
            <person name="Russ C."/>
            <person name="Cuomo C."/>
            <person name="Young S.K."/>
            <person name="Zeng Q."/>
            <person name="Gargeya S."/>
            <person name="Alvarado L."/>
            <person name="Berlin A."/>
            <person name="Chapman S.B."/>
            <person name="Chen Z."/>
            <person name="Freedman E."/>
            <person name="Gellesch M."/>
            <person name="Goldberg J."/>
            <person name="Griggs A."/>
            <person name="Gujja S."/>
            <person name="Heilman E."/>
            <person name="Heiman D."/>
            <person name="Howarth C."/>
            <person name="Mehta T."/>
            <person name="Neiman D."/>
            <person name="Pearson M."/>
            <person name="Roberts A."/>
            <person name="Saif S."/>
            <person name="Shea T."/>
            <person name="Shenoy N."/>
            <person name="Sisk P."/>
            <person name="Stolte C."/>
            <person name="Sykes S."/>
            <person name="White J."/>
            <person name="Yandava C."/>
            <person name="Burger G."/>
            <person name="Gray M.W."/>
            <person name="Holland P.W.H."/>
            <person name="King N."/>
            <person name="Lang F.B.F."/>
            <person name="Roger A.J."/>
            <person name="Ruiz-Trillo I."/>
            <person name="Haas B."/>
            <person name="Nusbaum C."/>
            <person name="Birren B."/>
        </authorList>
    </citation>
    <scope>NUCLEOTIDE SEQUENCE [LARGE SCALE GENOMIC DNA]</scope>
    <source>
        <strain evidence="2 3">JP610</strain>
    </source>
</reference>
<proteinExistence type="predicted"/>
<dbReference type="SUPFAM" id="SSF47060">
    <property type="entry name" value="S15/NS1 RNA-binding domain"/>
    <property type="match status" value="1"/>
</dbReference>
<keyword evidence="3" id="KW-1185">Reference proteome</keyword>
<evidence type="ECO:0000313" key="3">
    <source>
        <dbReference type="Proteomes" id="UP000054560"/>
    </source>
</evidence>
<gene>
    <name evidence="2" type="ORF">SARC_16772</name>
</gene>
<protein>
    <submittedName>
        <fullName evidence="2">Uncharacterized protein</fullName>
    </submittedName>
</protein>
<feature type="non-terminal residue" evidence="2">
    <location>
        <position position="1"/>
    </location>
</feature>
<dbReference type="RefSeq" id="XP_014144601.1">
    <property type="nucleotide sequence ID" value="XM_014289126.1"/>
</dbReference>
<feature type="compositionally biased region" description="Basic and acidic residues" evidence="1">
    <location>
        <begin position="35"/>
        <end position="48"/>
    </location>
</feature>
<dbReference type="Proteomes" id="UP000054560">
    <property type="component" value="Unassembled WGS sequence"/>
</dbReference>
<feature type="region of interest" description="Disordered" evidence="1">
    <location>
        <begin position="25"/>
        <end position="48"/>
    </location>
</feature>
<dbReference type="Gene3D" id="1.10.287.10">
    <property type="entry name" value="S15/NS1, RNA-binding"/>
    <property type="match status" value="1"/>
</dbReference>